<dbReference type="PANTHER" id="PTHR15565">
    <property type="entry name" value="AATF PROTEIN APOPTOSIS ANTAGONIZING TRANSCRIPTION FACTOR"/>
    <property type="match status" value="1"/>
</dbReference>
<dbReference type="Pfam" id="PF13339">
    <property type="entry name" value="AATF-Che1"/>
    <property type="match status" value="1"/>
</dbReference>
<name>A0A0N4ULY2_DRAME</name>
<dbReference type="InterPro" id="IPR039223">
    <property type="entry name" value="AATF/Bfr2"/>
</dbReference>
<reference evidence="3 5" key="2">
    <citation type="submission" date="2018-11" db="EMBL/GenBank/DDBJ databases">
        <authorList>
            <consortium name="Pathogen Informatics"/>
        </authorList>
    </citation>
    <scope>NUCLEOTIDE SEQUENCE [LARGE SCALE GENOMIC DNA]</scope>
</reference>
<evidence type="ECO:0000259" key="2">
    <source>
        <dbReference type="Pfam" id="PF13339"/>
    </source>
</evidence>
<dbReference type="GO" id="GO:0005730">
    <property type="term" value="C:nucleolus"/>
    <property type="evidence" value="ECO:0007669"/>
    <property type="project" value="TreeGrafter"/>
</dbReference>
<organism evidence="4 6">
    <name type="scientific">Dracunculus medinensis</name>
    <name type="common">Guinea worm</name>
    <dbReference type="NCBI Taxonomy" id="318479"/>
    <lineage>
        <taxon>Eukaryota</taxon>
        <taxon>Metazoa</taxon>
        <taxon>Ecdysozoa</taxon>
        <taxon>Nematoda</taxon>
        <taxon>Chromadorea</taxon>
        <taxon>Rhabditida</taxon>
        <taxon>Spirurina</taxon>
        <taxon>Dracunculoidea</taxon>
        <taxon>Dracunculidae</taxon>
        <taxon>Dracunculus</taxon>
    </lineage>
</organism>
<feature type="region of interest" description="Disordered" evidence="1">
    <location>
        <begin position="1"/>
        <end position="20"/>
    </location>
</feature>
<dbReference type="OrthoDB" id="5783963at2759"/>
<dbReference type="EMBL" id="UYYG01001220">
    <property type="protein sequence ID" value="VDN60512.1"/>
    <property type="molecule type" value="Genomic_DNA"/>
</dbReference>
<dbReference type="STRING" id="318479.A0A0N4ULY2"/>
<proteinExistence type="predicted"/>
<dbReference type="InterPro" id="IPR025160">
    <property type="entry name" value="AATF"/>
</dbReference>
<feature type="domain" description="AATF leucine zipper-containing" evidence="2">
    <location>
        <begin position="122"/>
        <end position="290"/>
    </location>
</feature>
<feature type="region of interest" description="Disordered" evidence="1">
    <location>
        <begin position="205"/>
        <end position="254"/>
    </location>
</feature>
<dbReference type="Proteomes" id="UP000038040">
    <property type="component" value="Unplaced"/>
</dbReference>
<reference evidence="6" key="1">
    <citation type="submission" date="2017-02" db="UniProtKB">
        <authorList>
            <consortium name="WormBaseParasite"/>
        </authorList>
    </citation>
    <scope>IDENTIFICATION</scope>
</reference>
<dbReference type="PANTHER" id="PTHR15565:SF0">
    <property type="entry name" value="PROTEIN AATF"/>
    <property type="match status" value="1"/>
</dbReference>
<evidence type="ECO:0000313" key="5">
    <source>
        <dbReference type="Proteomes" id="UP000274756"/>
    </source>
</evidence>
<evidence type="ECO:0000313" key="4">
    <source>
        <dbReference type="Proteomes" id="UP000038040"/>
    </source>
</evidence>
<keyword evidence="5" id="KW-1185">Reference proteome</keyword>
<dbReference type="WBParaSite" id="DME_0000882901-mRNA-1">
    <property type="protein sequence ID" value="DME_0000882901-mRNA-1"/>
    <property type="gene ID" value="DME_0000882901"/>
</dbReference>
<dbReference type="GO" id="GO:0006357">
    <property type="term" value="P:regulation of transcription by RNA polymerase II"/>
    <property type="evidence" value="ECO:0007669"/>
    <property type="project" value="TreeGrafter"/>
</dbReference>
<protein>
    <submittedName>
        <fullName evidence="6">AATF-Che1 domain-containing protein</fullName>
    </submittedName>
</protein>
<dbReference type="Proteomes" id="UP000274756">
    <property type="component" value="Unassembled WGS sequence"/>
</dbReference>
<accession>A0A0N4ULY2</accession>
<dbReference type="AlphaFoldDB" id="A0A0N4ULY2"/>
<evidence type="ECO:0000313" key="6">
    <source>
        <dbReference type="WBParaSite" id="DME_0000882901-mRNA-1"/>
    </source>
</evidence>
<gene>
    <name evidence="3" type="ORF">DME_LOCUS10485</name>
</gene>
<evidence type="ECO:0000256" key="1">
    <source>
        <dbReference type="SAM" id="MobiDB-lite"/>
    </source>
</evidence>
<evidence type="ECO:0000313" key="3">
    <source>
        <dbReference type="EMBL" id="VDN60512.1"/>
    </source>
</evidence>
<sequence length="337" mass="39211">MAELPDVEDNNNVGESWANRPRENEYDDVLKTYGCEQRRLFNAFDENDHRYDGNKVSTKEIFNHEQMQDLYTIRQIRGKGNSSILDQNGIEDNEDDANDFRLIEVNTDNDVSDNDYEMNEDGESIRLQLNLYDRLMHLQIKLHAALRVFNQLPRGMLAISLLRSVDRETKRKYLQELKLMRKRTASMISTLLAIEELMLEGSNQTKNISSGKNISEIEDSENEKITSSEDEKSDEDDPTSRENHKSNSKNIDGPCLREKKSFKFFKMLLNERHDRFQNFRNSTLSKWDERTRLIGNFSVKNAKKDFSGFESLILKQIENVVSSLKLVNAYGGFNRPS</sequence>